<feature type="transmembrane region" description="Helical" evidence="8">
    <location>
        <begin position="12"/>
        <end position="30"/>
    </location>
</feature>
<keyword evidence="3" id="KW-0813">Transport</keyword>
<evidence type="ECO:0000313" key="10">
    <source>
        <dbReference type="Proteomes" id="UP000473089"/>
    </source>
</evidence>
<dbReference type="GO" id="GO:0016020">
    <property type="term" value="C:membrane"/>
    <property type="evidence" value="ECO:0007669"/>
    <property type="project" value="UniProtKB-SubCell"/>
</dbReference>
<dbReference type="NCBIfam" id="TIGR00912">
    <property type="entry name" value="2A0309"/>
    <property type="match status" value="1"/>
</dbReference>
<evidence type="ECO:0000256" key="4">
    <source>
        <dbReference type="ARBA" id="ARBA00022544"/>
    </source>
</evidence>
<feature type="transmembrane region" description="Helical" evidence="8">
    <location>
        <begin position="217"/>
        <end position="240"/>
    </location>
</feature>
<feature type="transmembrane region" description="Helical" evidence="8">
    <location>
        <begin position="335"/>
        <end position="355"/>
    </location>
</feature>
<feature type="transmembrane region" description="Helical" evidence="8">
    <location>
        <begin position="186"/>
        <end position="205"/>
    </location>
</feature>
<feature type="transmembrane region" description="Helical" evidence="8">
    <location>
        <begin position="305"/>
        <end position="323"/>
    </location>
</feature>
<feature type="transmembrane region" description="Helical" evidence="8">
    <location>
        <begin position="42"/>
        <end position="63"/>
    </location>
</feature>
<gene>
    <name evidence="9" type="ORF">EXM42_09675</name>
</gene>
<evidence type="ECO:0000256" key="5">
    <source>
        <dbReference type="ARBA" id="ARBA00022692"/>
    </source>
</evidence>
<dbReference type="Pfam" id="PF03845">
    <property type="entry name" value="Spore_permease"/>
    <property type="match status" value="1"/>
</dbReference>
<keyword evidence="6 8" id="KW-1133">Transmembrane helix</keyword>
<protein>
    <submittedName>
        <fullName evidence="9">Spore gernimation protein</fullName>
    </submittedName>
</protein>
<name>A0A6M0T3B8_CLOBO</name>
<proteinExistence type="inferred from homology"/>
<keyword evidence="5 8" id="KW-0812">Transmembrane</keyword>
<sequence>MLRDENFVTSYSLFATIITTVIGISVFSYASDLSNIVGNDGWIVIIISTLISFILVYIMYLIIKLNNYNEFYEIINYNFGTILGKFIALSLIIYNIIYISSGLRIFIEEMKLYLLEKTPTEFLMIISIIVATYLIRGEVDTLVKFNEVVFWVSFIPIIFVLMFAFYQGDFTNLLPVLQNKPENYMTAIWSTINRFNGIEIIFLLIPFMKKKNKMPKILFKSLFFIGIFYIFVVILSIAMFSTEQVKLMLWPGITMIKSIDIPGTFIERWEGIIMAIWALFFFTTFTNLYYFSADVLKNMLRIEDIKISSLIIVPFVYVIALYPENVAQVIDISRNLMPILFILNIVIVPIILYLISKLKLNKGKKQY</sequence>
<comment type="subcellular location">
    <subcellularLocation>
        <location evidence="1">Membrane</location>
        <topology evidence="1">Multi-pass membrane protein</topology>
    </subcellularLocation>
</comment>
<evidence type="ECO:0000313" key="9">
    <source>
        <dbReference type="EMBL" id="NFA60651.1"/>
    </source>
</evidence>
<dbReference type="EMBL" id="SGJP01000017">
    <property type="protein sequence ID" value="NFA60651.1"/>
    <property type="molecule type" value="Genomic_DNA"/>
</dbReference>
<feature type="transmembrane region" description="Helical" evidence="8">
    <location>
        <begin position="148"/>
        <end position="166"/>
    </location>
</feature>
<evidence type="ECO:0000256" key="7">
    <source>
        <dbReference type="ARBA" id="ARBA00023136"/>
    </source>
</evidence>
<evidence type="ECO:0000256" key="1">
    <source>
        <dbReference type="ARBA" id="ARBA00004141"/>
    </source>
</evidence>
<evidence type="ECO:0000256" key="8">
    <source>
        <dbReference type="SAM" id="Phobius"/>
    </source>
</evidence>
<dbReference type="InterPro" id="IPR004761">
    <property type="entry name" value="Spore_GerAB"/>
</dbReference>
<organism evidence="9 10">
    <name type="scientific">Clostridium botulinum</name>
    <dbReference type="NCBI Taxonomy" id="1491"/>
    <lineage>
        <taxon>Bacteria</taxon>
        <taxon>Bacillati</taxon>
        <taxon>Bacillota</taxon>
        <taxon>Clostridia</taxon>
        <taxon>Eubacteriales</taxon>
        <taxon>Clostridiaceae</taxon>
        <taxon>Clostridium</taxon>
    </lineage>
</organism>
<accession>A0A6M0T3B8</accession>
<keyword evidence="7 8" id="KW-0472">Membrane</keyword>
<feature type="transmembrane region" description="Helical" evidence="8">
    <location>
        <begin position="75"/>
        <end position="99"/>
    </location>
</feature>
<reference evidence="9 10" key="1">
    <citation type="submission" date="2019-02" db="EMBL/GenBank/DDBJ databases">
        <title>Genome sequencing of Clostridium botulinum clinical isolates.</title>
        <authorList>
            <person name="Brunt J."/>
            <person name="Van Vliet A.H.M."/>
            <person name="Stringer S.C."/>
            <person name="Grant K.A."/>
            <person name="Carter A.C."/>
            <person name="Peck M.W."/>
        </authorList>
    </citation>
    <scope>NUCLEOTIDE SEQUENCE [LARGE SCALE GENOMIC DNA]</scope>
    <source>
        <strain evidence="9 10">R1125/03</strain>
    </source>
</reference>
<dbReference type="GO" id="GO:0009847">
    <property type="term" value="P:spore germination"/>
    <property type="evidence" value="ECO:0007669"/>
    <property type="project" value="InterPro"/>
</dbReference>
<comment type="similarity">
    <text evidence="2">Belongs to the amino acid-polyamine-organocation (APC) superfamily. Spore germination protein (SGP) (TC 2.A.3.9) family.</text>
</comment>
<evidence type="ECO:0000256" key="6">
    <source>
        <dbReference type="ARBA" id="ARBA00022989"/>
    </source>
</evidence>
<keyword evidence="4" id="KW-0309">Germination</keyword>
<dbReference type="PANTHER" id="PTHR34975:SF2">
    <property type="entry name" value="SPORE GERMINATION PROTEIN A2"/>
    <property type="match status" value="1"/>
</dbReference>
<comment type="caution">
    <text evidence="9">The sequence shown here is derived from an EMBL/GenBank/DDBJ whole genome shotgun (WGS) entry which is preliminary data.</text>
</comment>
<dbReference type="Gene3D" id="1.20.1740.10">
    <property type="entry name" value="Amino acid/polyamine transporter I"/>
    <property type="match status" value="1"/>
</dbReference>
<evidence type="ECO:0000256" key="3">
    <source>
        <dbReference type="ARBA" id="ARBA00022448"/>
    </source>
</evidence>
<dbReference type="PANTHER" id="PTHR34975">
    <property type="entry name" value="SPORE GERMINATION PROTEIN A2"/>
    <property type="match status" value="1"/>
</dbReference>
<evidence type="ECO:0000256" key="2">
    <source>
        <dbReference type="ARBA" id="ARBA00007998"/>
    </source>
</evidence>
<feature type="transmembrane region" description="Helical" evidence="8">
    <location>
        <begin position="272"/>
        <end position="293"/>
    </location>
</feature>
<dbReference type="Proteomes" id="UP000473089">
    <property type="component" value="Unassembled WGS sequence"/>
</dbReference>
<dbReference type="AlphaFoldDB" id="A0A6M0T3B8"/>
<feature type="transmembrane region" description="Helical" evidence="8">
    <location>
        <begin position="119"/>
        <end position="136"/>
    </location>
</feature>